<name>A0A0M9FVS0_LEPPY</name>
<accession>A0A0M9FVS0</accession>
<comment type="caution">
    <text evidence="2">The sequence shown here is derived from an EMBL/GenBank/DDBJ whole genome shotgun (WGS) entry which is preliminary data.</text>
</comment>
<evidence type="ECO:0000313" key="3">
    <source>
        <dbReference type="Proteomes" id="UP000037923"/>
    </source>
</evidence>
<protein>
    <submittedName>
        <fullName evidence="2">Uncharacterized protein</fullName>
    </submittedName>
</protein>
<feature type="compositionally biased region" description="Basic and acidic residues" evidence="1">
    <location>
        <begin position="211"/>
        <end position="226"/>
    </location>
</feature>
<organism evidence="2 3">
    <name type="scientific">Leptomonas pyrrhocoris</name>
    <name type="common">Firebug parasite</name>
    <dbReference type="NCBI Taxonomy" id="157538"/>
    <lineage>
        <taxon>Eukaryota</taxon>
        <taxon>Discoba</taxon>
        <taxon>Euglenozoa</taxon>
        <taxon>Kinetoplastea</taxon>
        <taxon>Metakinetoplastina</taxon>
        <taxon>Trypanosomatida</taxon>
        <taxon>Trypanosomatidae</taxon>
        <taxon>Leishmaniinae</taxon>
        <taxon>Leptomonas</taxon>
    </lineage>
</organism>
<dbReference type="EMBL" id="LGTL01000018">
    <property type="protein sequence ID" value="KPA77090.1"/>
    <property type="molecule type" value="Genomic_DNA"/>
</dbReference>
<dbReference type="VEuPathDB" id="TriTrypDB:LpyrH10_18_1400"/>
<feature type="region of interest" description="Disordered" evidence="1">
    <location>
        <begin position="195"/>
        <end position="250"/>
    </location>
</feature>
<dbReference type="RefSeq" id="XP_015655529.1">
    <property type="nucleotide sequence ID" value="XM_015806052.1"/>
</dbReference>
<feature type="region of interest" description="Disordered" evidence="1">
    <location>
        <begin position="49"/>
        <end position="77"/>
    </location>
</feature>
<dbReference type="OMA" id="ALWMSTK"/>
<evidence type="ECO:0000256" key="1">
    <source>
        <dbReference type="SAM" id="MobiDB-lite"/>
    </source>
</evidence>
<reference evidence="2 3" key="1">
    <citation type="submission" date="2015-07" db="EMBL/GenBank/DDBJ databases">
        <title>High-quality genome of monoxenous trypanosomatid Leptomonas pyrrhocoris.</title>
        <authorList>
            <person name="Flegontov P."/>
            <person name="Butenko A."/>
            <person name="Firsov S."/>
            <person name="Vlcek C."/>
            <person name="Logacheva M.D."/>
            <person name="Field M."/>
            <person name="Filatov D."/>
            <person name="Flegontova O."/>
            <person name="Gerasimov E."/>
            <person name="Jackson A.P."/>
            <person name="Kelly S."/>
            <person name="Opperdoes F."/>
            <person name="O'Reilly A."/>
            <person name="Votypka J."/>
            <person name="Yurchenko V."/>
            <person name="Lukes J."/>
        </authorList>
    </citation>
    <scope>NUCLEOTIDE SEQUENCE [LARGE SCALE GENOMIC DNA]</scope>
    <source>
        <strain evidence="2">H10</strain>
    </source>
</reference>
<proteinExistence type="predicted"/>
<sequence>MSEFVTAYVGALHSFDLHTWALFTAVQDNAVRSADRLLLGVEEKALQPAVGVTSSSTTPAAEAERGSPAPSPSLASHQLPCTSASQCPRKPSSEVCFLRQVDPDALHARPSAEKSAVTFCQLLQQELMALGPSGEDVHDRTSCVSTPVFRHLSSFSQALLAFTALWLCTKFWGTVSESSTLSGLVACFLRETQHTQQPHSDTPTPPQGHHANCEHPARKANCRGDEADAPAQAAPPATSDKACGTPPWPEPAAGVVEGLAFTPPQSPVEAPHHFFNGMRIHDDNPTSSVVLTAAAVAVAASEPEGTAPLKTVRLEEEWKAATDTLHLESAASAGGGTLHDSDGRVFAAVHVGEDGALDGPLLPYPQMWCDDTADPLDAVVRDVEDAEMVLLRCSDYSIPV</sequence>
<dbReference type="OrthoDB" id="265424at2759"/>
<dbReference type="AlphaFoldDB" id="A0A0M9FVS0"/>
<keyword evidence="3" id="KW-1185">Reference proteome</keyword>
<dbReference type="GeneID" id="26907699"/>
<dbReference type="Proteomes" id="UP000037923">
    <property type="component" value="Unassembled WGS sequence"/>
</dbReference>
<gene>
    <name evidence="2" type="ORF">ABB37_07413</name>
</gene>
<evidence type="ECO:0000313" key="2">
    <source>
        <dbReference type="EMBL" id="KPA77090.1"/>
    </source>
</evidence>